<dbReference type="PANTHER" id="PTHR43711">
    <property type="entry name" value="TWO-COMPONENT HISTIDINE KINASE"/>
    <property type="match status" value="1"/>
</dbReference>
<accession>A0A2K4X8I7</accession>
<dbReference type="Gene3D" id="3.30.565.10">
    <property type="entry name" value="Histidine kinase-like ATPase, C-terminal domain"/>
    <property type="match status" value="1"/>
</dbReference>
<dbReference type="SMART" id="SM00388">
    <property type="entry name" value="HisKA"/>
    <property type="match status" value="1"/>
</dbReference>
<evidence type="ECO:0000313" key="11">
    <source>
        <dbReference type="Proteomes" id="UP000238288"/>
    </source>
</evidence>
<dbReference type="AlphaFoldDB" id="A0A2K4X8I7"/>
<evidence type="ECO:0000256" key="6">
    <source>
        <dbReference type="ARBA" id="ARBA00023012"/>
    </source>
</evidence>
<dbReference type="CDD" id="cd00082">
    <property type="entry name" value="HisKA"/>
    <property type="match status" value="1"/>
</dbReference>
<dbReference type="SMART" id="SM00387">
    <property type="entry name" value="HATPase_c"/>
    <property type="match status" value="1"/>
</dbReference>
<dbReference type="Pfam" id="PF00512">
    <property type="entry name" value="HisKA"/>
    <property type="match status" value="1"/>
</dbReference>
<dbReference type="OrthoDB" id="9808408at2"/>
<dbReference type="Gene3D" id="1.10.287.130">
    <property type="match status" value="1"/>
</dbReference>
<evidence type="ECO:0000256" key="4">
    <source>
        <dbReference type="ARBA" id="ARBA00022679"/>
    </source>
</evidence>
<dbReference type="InterPro" id="IPR036097">
    <property type="entry name" value="HisK_dim/P_sf"/>
</dbReference>
<dbReference type="GeneID" id="93663261"/>
<dbReference type="Pfam" id="PF02518">
    <property type="entry name" value="HATPase_c"/>
    <property type="match status" value="1"/>
</dbReference>
<keyword evidence="7" id="KW-0472">Membrane</keyword>
<protein>
    <recommendedName>
        <fullName evidence="2">histidine kinase</fullName>
        <ecNumber evidence="2">2.7.13.3</ecNumber>
    </recommendedName>
</protein>
<evidence type="ECO:0000259" key="8">
    <source>
        <dbReference type="PROSITE" id="PS50109"/>
    </source>
</evidence>
<keyword evidence="7" id="KW-0812">Transmembrane</keyword>
<dbReference type="CDD" id="cd00075">
    <property type="entry name" value="HATPase"/>
    <property type="match status" value="1"/>
</dbReference>
<dbReference type="InterPro" id="IPR005467">
    <property type="entry name" value="His_kinase_dom"/>
</dbReference>
<reference evidence="10 11" key="2">
    <citation type="submission" date="2017-11" db="EMBL/GenBank/DDBJ databases">
        <authorList>
            <person name="Han C.G."/>
        </authorList>
    </citation>
    <scope>NUCLEOTIDE SEQUENCE [LARGE SCALE GENOMIC DNA]</scope>
    <source>
        <strain evidence="11">ATCC 43555</strain>
        <strain evidence="10">ATCC43555</strain>
    </source>
</reference>
<dbReference type="EMBL" id="AQGW01000020">
    <property type="protein sequence ID" value="MBE0382931.1"/>
    <property type="molecule type" value="Genomic_DNA"/>
</dbReference>
<dbReference type="InterPro" id="IPR003594">
    <property type="entry name" value="HATPase_dom"/>
</dbReference>
<dbReference type="InterPro" id="IPR004358">
    <property type="entry name" value="Sig_transdc_His_kin-like_C"/>
</dbReference>
<evidence type="ECO:0000256" key="7">
    <source>
        <dbReference type="SAM" id="Phobius"/>
    </source>
</evidence>
<evidence type="ECO:0000256" key="3">
    <source>
        <dbReference type="ARBA" id="ARBA00022553"/>
    </source>
</evidence>
<evidence type="ECO:0000256" key="1">
    <source>
        <dbReference type="ARBA" id="ARBA00000085"/>
    </source>
</evidence>
<dbReference type="EC" id="2.7.13.3" evidence="2"/>
<proteinExistence type="predicted"/>
<dbReference type="InterPro" id="IPR036890">
    <property type="entry name" value="HATPase_C_sf"/>
</dbReference>
<dbReference type="InterPro" id="IPR050736">
    <property type="entry name" value="Sensor_HK_Regulatory"/>
</dbReference>
<dbReference type="PANTHER" id="PTHR43711:SF31">
    <property type="entry name" value="HISTIDINE KINASE"/>
    <property type="match status" value="1"/>
</dbReference>
<evidence type="ECO:0000313" key="12">
    <source>
        <dbReference type="Proteomes" id="UP000615003"/>
    </source>
</evidence>
<feature type="transmembrane region" description="Helical" evidence="7">
    <location>
        <begin position="159"/>
        <end position="181"/>
    </location>
</feature>
<dbReference type="Proteomes" id="UP000615003">
    <property type="component" value="Unassembled WGS sequence"/>
</dbReference>
<dbReference type="EMBL" id="LT965928">
    <property type="protein sequence ID" value="SOU40599.1"/>
    <property type="molecule type" value="Genomic_DNA"/>
</dbReference>
<dbReference type="InterPro" id="IPR003661">
    <property type="entry name" value="HisK_dim/P_dom"/>
</dbReference>
<sequence>MNISKKLLLIVVLTCLEVSITVFSAFEIAKGAQFHQLNFLHLKYINQLDKAVDKILPNTQINLAAIEANILAIRQQPMNCLKAANALNKLVMNIIDTRHALTLCKQDVKRANTTLQSVNDYKNDKINRAEFLFILNHALDEFNDNSEQFEGPITKTVSFIFVTFIPLVIVISIFNVIYISYLSRTISSSIRNLTTLLSSKSNKTDLEDNFSKSTPDELKELISAAKKRIENDLLNIESSKELKAIVSSQTDSLQLANDELAQFAYRASHDLKAPLSAVKSLSRFIVKDIESNDTAEAISNAKTITKQMEKLESLVVDILQLAKADIGNEETSPINFEQLIVDVKERLYWLMQDIPCQLEIHINLEVEIISDKVRFTQIIENLVSNGLKYYDKNKVSPLVKLDISNNENSIIIVVTDNGIGIPKPFQAQVYGMFKRFNPELCSGSGLGLSIVKKHVEYFKGEITFQSSEQGTIFKIIIALDKL</sequence>
<dbReference type="SUPFAM" id="SSF47384">
    <property type="entry name" value="Homodimeric domain of signal transducing histidine kinase"/>
    <property type="match status" value="1"/>
</dbReference>
<organism evidence="10 11">
    <name type="scientific">Pseudoalteromonas carrageenovora IAM 12662</name>
    <dbReference type="NCBI Taxonomy" id="1314868"/>
    <lineage>
        <taxon>Bacteria</taxon>
        <taxon>Pseudomonadati</taxon>
        <taxon>Pseudomonadota</taxon>
        <taxon>Gammaproteobacteria</taxon>
        <taxon>Alteromonadales</taxon>
        <taxon>Pseudoalteromonadaceae</taxon>
        <taxon>Pseudoalteromonas</taxon>
    </lineage>
</organism>
<keyword evidence="4" id="KW-0808">Transferase</keyword>
<keyword evidence="3" id="KW-0597">Phosphoprotein</keyword>
<comment type="catalytic activity">
    <reaction evidence="1">
        <text>ATP + protein L-histidine = ADP + protein N-phospho-L-histidine.</text>
        <dbReference type="EC" id="2.7.13.3"/>
    </reaction>
</comment>
<evidence type="ECO:0000313" key="10">
    <source>
        <dbReference type="EMBL" id="SOU40599.1"/>
    </source>
</evidence>
<dbReference type="RefSeq" id="WP_104642442.1">
    <property type="nucleotide sequence ID" value="NZ_AQGW01000020.1"/>
</dbReference>
<gene>
    <name evidence="10" type="ORF">PCAR9_A21049</name>
    <name evidence="9" type="ORF">PCARR_a1199</name>
</gene>
<keyword evidence="7" id="KW-1133">Transmembrane helix</keyword>
<keyword evidence="5 10" id="KW-0418">Kinase</keyword>
<name>A0A2K4X8I7_PSEVC</name>
<evidence type="ECO:0000256" key="2">
    <source>
        <dbReference type="ARBA" id="ARBA00012438"/>
    </source>
</evidence>
<reference evidence="9 12" key="1">
    <citation type="submission" date="2015-06" db="EMBL/GenBank/DDBJ databases">
        <title>Genome sequence of Pseudoalteromonas carrageenovora.</title>
        <authorList>
            <person name="Xie B.-B."/>
            <person name="Rong J.-C."/>
            <person name="Qin Q.-L."/>
            <person name="Zhang Y.-Z."/>
        </authorList>
    </citation>
    <scope>NUCLEOTIDE SEQUENCE [LARGE SCALE GENOMIC DNA]</scope>
    <source>
        <strain evidence="9 12">IAM 12662</strain>
    </source>
</reference>
<keyword evidence="12" id="KW-1185">Reference proteome</keyword>
<evidence type="ECO:0000313" key="9">
    <source>
        <dbReference type="EMBL" id="MBE0382931.1"/>
    </source>
</evidence>
<dbReference type="PROSITE" id="PS50109">
    <property type="entry name" value="HIS_KIN"/>
    <property type="match status" value="1"/>
</dbReference>
<dbReference type="GO" id="GO:0000155">
    <property type="term" value="F:phosphorelay sensor kinase activity"/>
    <property type="evidence" value="ECO:0007669"/>
    <property type="project" value="InterPro"/>
</dbReference>
<evidence type="ECO:0000256" key="5">
    <source>
        <dbReference type="ARBA" id="ARBA00022777"/>
    </source>
</evidence>
<dbReference type="SUPFAM" id="SSF55874">
    <property type="entry name" value="ATPase domain of HSP90 chaperone/DNA topoisomerase II/histidine kinase"/>
    <property type="match status" value="1"/>
</dbReference>
<dbReference type="PRINTS" id="PR00344">
    <property type="entry name" value="BCTRLSENSOR"/>
</dbReference>
<keyword evidence="6" id="KW-0902">Two-component regulatory system</keyword>
<feature type="domain" description="Histidine kinase" evidence="8">
    <location>
        <begin position="266"/>
        <end position="481"/>
    </location>
</feature>
<dbReference type="Proteomes" id="UP000238288">
    <property type="component" value="Chromosome PCAR9a"/>
</dbReference>